<evidence type="ECO:0000259" key="7">
    <source>
        <dbReference type="Pfam" id="PF04138"/>
    </source>
</evidence>
<feature type="transmembrane region" description="Helical" evidence="6">
    <location>
        <begin position="323"/>
        <end position="347"/>
    </location>
</feature>
<feature type="transmembrane region" description="Helical" evidence="6">
    <location>
        <begin position="48"/>
        <end position="69"/>
    </location>
</feature>
<dbReference type="EMBL" id="PRLK01000012">
    <property type="protein sequence ID" value="RYC72334.1"/>
    <property type="molecule type" value="Genomic_DNA"/>
</dbReference>
<feature type="transmembrane region" description="Helical" evidence="6">
    <location>
        <begin position="499"/>
        <end position="519"/>
    </location>
</feature>
<comment type="similarity">
    <text evidence="2">Belongs to the GtrA family.</text>
</comment>
<dbReference type="InterPro" id="IPR018674">
    <property type="entry name" value="DUF2142_membrane"/>
</dbReference>
<reference evidence="8 9" key="1">
    <citation type="journal article" date="2018" name="bioRxiv">
        <title>Evidence of independent acquisition and adaption of ultra-small bacteria to human hosts across the highly diverse yet reduced genomes of the phylum Saccharibacteria.</title>
        <authorList>
            <person name="McLean J.S."/>
            <person name="Bor B."/>
            <person name="To T.T."/>
            <person name="Liu Q."/>
            <person name="Kearns K.A."/>
            <person name="Solden L.M."/>
            <person name="Wrighton K.C."/>
            <person name="He X."/>
            <person name="Shi W."/>
        </authorList>
    </citation>
    <scope>NUCLEOTIDE SEQUENCE [LARGE SCALE GENOMIC DNA]</scope>
    <source>
        <strain evidence="8 9">TM7_CMJM_G6_1_HOT_870</strain>
    </source>
</reference>
<sequence length="635" mass="73116">MIFNIISNFIKNKDKSFFKYIISGLIAAIIEFLCFNLIYYVLFKNHLFVAQAISYFTGLITAFSLHYFYSFKSRKEQKNRNKQFILYFFVALFNLCFSFILIKLLSKIGLSPVIAKLLVMGTIIIWNYTILNRYIFSKSITNLSLKNIFKKLQKNFITILLFLIIVSIGLVQIFINKVGVSFDEHAHIAKIESTSRLDFIPRQKNKDSYASSKGAMEMQSFVTKNIEASLAKDINTYKKLDNEVKEIANKKYRSLPVEEVFPQGAGAYHSINYIPNAIGLYIARLLNMTVKQAYYSAKISALIINASIISFSFFLLRKYRSKFLVLIVALYPQILISLSSISADGIINATSLLFGTIILKSLLDKKIPLLFIIIAILCGISMSISKLPYLLISMLIFFIPFKYFKKDSYNKIAKILFLIPIVILPLYWNYIMKDATQHTSHNAYCCLSGVKADSKEQIKNILKNPINFTGSISEFIINFDLIEEGRIINPIEGSRNLRLNTSILFVHLILSILIVAYVEREYNDKQYFKKIAPYWILSILFTTLGIIVALYVAANSVGQFHIWGVQTRYFYPLLFFIFVVISIYTPIKLKNFSSEKILRYTIITLIILNIFSTIQLYILPRTSNTYISYYSSTQK</sequence>
<keyword evidence="4 6" id="KW-1133">Transmembrane helix</keyword>
<keyword evidence="5 6" id="KW-0472">Membrane</keyword>
<comment type="subcellular location">
    <subcellularLocation>
        <location evidence="1">Membrane</location>
        <topology evidence="1">Multi-pass membrane protein</topology>
    </subcellularLocation>
</comment>
<evidence type="ECO:0000256" key="2">
    <source>
        <dbReference type="ARBA" id="ARBA00009399"/>
    </source>
</evidence>
<evidence type="ECO:0000256" key="1">
    <source>
        <dbReference type="ARBA" id="ARBA00004141"/>
    </source>
</evidence>
<feature type="transmembrane region" description="Helical" evidence="6">
    <location>
        <begin position="531"/>
        <end position="554"/>
    </location>
</feature>
<dbReference type="PANTHER" id="PTHR38459">
    <property type="entry name" value="PROPHAGE BACTOPRENOL-LINKED GLUCOSE TRANSLOCASE HOMOLOG"/>
    <property type="match status" value="1"/>
</dbReference>
<comment type="caution">
    <text evidence="8">The sequence shown here is derived from an EMBL/GenBank/DDBJ whole genome shotgun (WGS) entry which is preliminary data.</text>
</comment>
<feature type="transmembrane region" description="Helical" evidence="6">
    <location>
        <begin position="569"/>
        <end position="585"/>
    </location>
</feature>
<dbReference type="Pfam" id="PF04138">
    <property type="entry name" value="GtrA_DPMS_TM"/>
    <property type="match status" value="1"/>
</dbReference>
<keyword evidence="3 6" id="KW-0812">Transmembrane</keyword>
<evidence type="ECO:0000256" key="3">
    <source>
        <dbReference type="ARBA" id="ARBA00022692"/>
    </source>
</evidence>
<accession>A0ABY0FHB1</accession>
<feature type="transmembrane region" description="Helical" evidence="6">
    <location>
        <begin position="156"/>
        <end position="175"/>
    </location>
</feature>
<feature type="transmembrane region" description="Helical" evidence="6">
    <location>
        <begin position="114"/>
        <end position="135"/>
    </location>
</feature>
<feature type="transmembrane region" description="Helical" evidence="6">
    <location>
        <begin position="20"/>
        <end position="42"/>
    </location>
</feature>
<dbReference type="Proteomes" id="UP001190925">
    <property type="component" value="Unassembled WGS sequence"/>
</dbReference>
<feature type="transmembrane region" description="Helical" evidence="6">
    <location>
        <begin position="597"/>
        <end position="618"/>
    </location>
</feature>
<evidence type="ECO:0000313" key="8">
    <source>
        <dbReference type="EMBL" id="RYC72334.1"/>
    </source>
</evidence>
<reference evidence="8 9" key="2">
    <citation type="journal article" date="2020" name="Cell Rep.">
        <title>Acquisition and Adaptation of Ultra-small Parasitic Reduced Genome Bacteria to Mammalian Hosts.</title>
        <authorList>
            <person name="McLean J.S."/>
            <person name="Bor B."/>
            <person name="Kerns K.A."/>
            <person name="Liu Q."/>
            <person name="To T.T."/>
            <person name="Solden L."/>
            <person name="Hendrickson E.L."/>
            <person name="Wrighton K."/>
            <person name="Shi W."/>
            <person name="He X."/>
        </authorList>
    </citation>
    <scope>NUCLEOTIDE SEQUENCE [LARGE SCALE GENOMIC DNA]</scope>
    <source>
        <strain evidence="8 9">TM7_CMJM_G6_1_HOT_870</strain>
    </source>
</reference>
<feature type="transmembrane region" description="Helical" evidence="6">
    <location>
        <begin position="412"/>
        <end position="431"/>
    </location>
</feature>
<dbReference type="InterPro" id="IPR007267">
    <property type="entry name" value="GtrA_DPMS_TM"/>
</dbReference>
<proteinExistence type="inferred from homology"/>
<evidence type="ECO:0000256" key="5">
    <source>
        <dbReference type="ARBA" id="ARBA00023136"/>
    </source>
</evidence>
<feature type="transmembrane region" description="Helical" evidence="6">
    <location>
        <begin position="367"/>
        <end position="400"/>
    </location>
</feature>
<dbReference type="InterPro" id="IPR051401">
    <property type="entry name" value="GtrA_CellWall_Glycosyl"/>
</dbReference>
<organism evidence="8 9">
    <name type="scientific">Candidatus Nanogingivalis gingivitcus</name>
    <dbReference type="NCBI Taxonomy" id="2171992"/>
    <lineage>
        <taxon>Bacteria</taxon>
        <taxon>Candidatus Saccharimonadota</taxon>
        <taxon>Candidatus Nanosyncoccalia</taxon>
        <taxon>Candidatus Nanogingivales</taxon>
        <taxon>Candidatus Nanogingivalaceae</taxon>
        <taxon>Candidatus Nanogingivalis</taxon>
    </lineage>
</organism>
<feature type="transmembrane region" description="Helical" evidence="6">
    <location>
        <begin position="293"/>
        <end position="316"/>
    </location>
</feature>
<evidence type="ECO:0000256" key="4">
    <source>
        <dbReference type="ARBA" id="ARBA00022989"/>
    </source>
</evidence>
<evidence type="ECO:0000313" key="9">
    <source>
        <dbReference type="Proteomes" id="UP001190925"/>
    </source>
</evidence>
<dbReference type="PANTHER" id="PTHR38459:SF1">
    <property type="entry name" value="PROPHAGE BACTOPRENOL-LINKED GLUCOSE TRANSLOCASE HOMOLOG"/>
    <property type="match status" value="1"/>
</dbReference>
<gene>
    <name evidence="8" type="ORF">G6CMJM_00596</name>
</gene>
<protein>
    <recommendedName>
        <fullName evidence="7">GtrA/DPMS transmembrane domain-containing protein</fullName>
    </recommendedName>
</protein>
<keyword evidence="9" id="KW-1185">Reference proteome</keyword>
<feature type="domain" description="GtrA/DPMS transmembrane" evidence="7">
    <location>
        <begin position="19"/>
        <end position="136"/>
    </location>
</feature>
<name>A0ABY0FHB1_9BACT</name>
<evidence type="ECO:0000256" key="6">
    <source>
        <dbReference type="SAM" id="Phobius"/>
    </source>
</evidence>
<dbReference type="Pfam" id="PF09913">
    <property type="entry name" value="DUF2142"/>
    <property type="match status" value="1"/>
</dbReference>
<feature type="transmembrane region" description="Helical" evidence="6">
    <location>
        <begin position="84"/>
        <end position="102"/>
    </location>
</feature>